<dbReference type="EMBL" id="JQ661328">
    <property type="protein sequence ID" value="AFZ84240.1"/>
    <property type="molecule type" value="Genomic_DNA"/>
</dbReference>
<sequence length="47" mass="5168">MKSNSRICSGSEKSYSPLLIFTKISTFDVIFSKKSFPHNLGSARGSI</sequence>
<organism evidence="1">
    <name type="scientific">Thermococcus sp. IRI48</name>
    <dbReference type="NCBI Taxonomy" id="1197734"/>
    <lineage>
        <taxon>Archaea</taxon>
        <taxon>Methanobacteriati</taxon>
        <taxon>Methanobacteriota</taxon>
        <taxon>Thermococci</taxon>
        <taxon>Thermococcales</taxon>
        <taxon>Thermococcaceae</taxon>
        <taxon>Thermococcus</taxon>
    </lineage>
</organism>
<dbReference type="AlphaFoldDB" id="L0B8F9"/>
<name>L0B8F9_9EURY</name>
<proteinExistence type="predicted"/>
<gene>
    <name evidence="1" type="ORF">i48-5</name>
</gene>
<keyword evidence="1" id="KW-0614">Plasmid</keyword>
<evidence type="ECO:0000313" key="1">
    <source>
        <dbReference type="EMBL" id="AFZ84240.1"/>
    </source>
</evidence>
<accession>L0B8F9</accession>
<protein>
    <submittedName>
        <fullName evidence="1">Uncharacterized protein</fullName>
    </submittedName>
</protein>
<reference evidence="1" key="1">
    <citation type="journal article" date="2013" name="PLoS ONE">
        <title>Insights into dynamics of mobile genetic elements in hyperthermophilic environments from five new thermococcus plasmids.</title>
        <authorList>
            <person name="Krupovic M."/>
            <person name="Gonnet M."/>
            <person name="Hania W.B."/>
            <person name="Forterre P."/>
            <person name="Erauso G."/>
        </authorList>
    </citation>
    <scope>NUCLEOTIDE SEQUENCE</scope>
    <source>
        <plasmid evidence="1">pIRI48</plasmid>
    </source>
</reference>
<geneLocation type="plasmid" evidence="1">
    <name>pIRI48</name>
</geneLocation>